<dbReference type="Proteomes" id="UP000001819">
    <property type="component" value="Chromosome X"/>
</dbReference>
<dbReference type="RefSeq" id="XP_001353483.3">
    <property type="nucleotide sequence ID" value="XM_001353447.4"/>
</dbReference>
<dbReference type="CDD" id="cd03419">
    <property type="entry name" value="GRX_GRXh_1_2_like"/>
    <property type="match status" value="1"/>
</dbReference>
<comment type="function">
    <text evidence="4">Glutathione-dependent oxidoreductase that facilitates the maintenance of mitochondrial redox homeostasis upon induction of apoptosis by oxidative stress. Involved in response to hydrogen peroxide and regulation of apoptosis caused by oxidative stress. Acts as a very efficient catalyst of monothiol reactions because of its high affinity for protein glutathione-mixed disulfides. Can receive electrons not only from glutathione (GSH), but also from thioredoxin reductase supporting both monothiol and dithiol reactions. Efficiently catalyzes both glutathionylation and deglutathionylation of mitochondrial complex I, which in turn regulates the superoxide production by the complex. Overexpression decreases the susceptibility to apoptosis and prevents loss of cardiolipin and cytochrome c release.</text>
</comment>
<proteinExistence type="inferred from homology"/>
<dbReference type="Pfam" id="PF00462">
    <property type="entry name" value="Glutaredoxin"/>
    <property type="match status" value="1"/>
</dbReference>
<protein>
    <recommendedName>
        <fullName evidence="6">Glutaredoxin-2, mitochondrial</fullName>
    </recommendedName>
</protein>
<keyword evidence="8" id="KW-1185">Reference proteome</keyword>
<dbReference type="GO" id="GO:0034599">
    <property type="term" value="P:cellular response to oxidative stress"/>
    <property type="evidence" value="ECO:0007669"/>
    <property type="project" value="TreeGrafter"/>
</dbReference>
<evidence type="ECO:0000259" key="7">
    <source>
        <dbReference type="Pfam" id="PF00462"/>
    </source>
</evidence>
<dbReference type="ExpressionAtlas" id="Q2M0E0">
    <property type="expression patterns" value="baseline"/>
</dbReference>
<dbReference type="HOGENOM" id="CLU_026126_7_2_1"/>
<dbReference type="InterPro" id="IPR011899">
    <property type="entry name" value="Glutaredoxin_euk/vir"/>
</dbReference>
<dbReference type="GeneID" id="4813783"/>
<evidence type="ECO:0000256" key="1">
    <source>
        <dbReference type="ARBA" id="ARBA00007787"/>
    </source>
</evidence>
<dbReference type="SMR" id="Q2M0E0"/>
<feature type="domain" description="Glutaredoxin" evidence="7">
    <location>
        <begin position="74"/>
        <end position="136"/>
    </location>
</feature>
<evidence type="ECO:0000256" key="5">
    <source>
        <dbReference type="ARBA" id="ARBA00038558"/>
    </source>
</evidence>
<comment type="similarity">
    <text evidence="1">Belongs to the glutaredoxin family.</text>
</comment>
<gene>
    <name evidence="9" type="primary">Grx1</name>
</gene>
<keyword evidence="3" id="KW-0676">Redox-active center</keyword>
<name>Q2M0E0_DROPS</name>
<reference evidence="9" key="1">
    <citation type="submission" date="2025-08" db="UniProtKB">
        <authorList>
            <consortium name="RefSeq"/>
        </authorList>
    </citation>
    <scope>IDENTIFICATION</scope>
    <source>
        <strain evidence="9">MV-25-SWS-2005</strain>
        <tissue evidence="9">Whole body</tissue>
    </source>
</reference>
<accession>Q2M0E0</accession>
<keyword evidence="2" id="KW-0318">Glutathionylation</keyword>
<dbReference type="FunFam" id="3.40.30.10:FF:000026">
    <property type="entry name" value="Glutaredoxin 2"/>
    <property type="match status" value="1"/>
</dbReference>
<sequence length="156" mass="17247">MLSIIVRCLPIAHQRLSNQRSSPQSLSTQPVKFPFPLLDFDHMGSIGSSLRSQTIDMSSKSAKFVENTIASHKVVIFSKTFCPYCKMAKEPFQKLNVQATVIELDGNPDGDEIQTVLGTITGARTVPRVFIDGKFVGGGTDIKRMYDTGDLQKYFA</sequence>
<evidence type="ECO:0000313" key="8">
    <source>
        <dbReference type="Proteomes" id="UP000001819"/>
    </source>
</evidence>
<dbReference type="InParanoid" id="Q2M0E0"/>
<dbReference type="AlphaFoldDB" id="Q2M0E0"/>
<evidence type="ECO:0000256" key="4">
    <source>
        <dbReference type="ARBA" id="ARBA00037470"/>
    </source>
</evidence>
<dbReference type="eggNOG" id="KOG1752">
    <property type="taxonomic scope" value="Eukaryota"/>
</dbReference>
<dbReference type="KEGG" id="dpo:4813783"/>
<dbReference type="STRING" id="46245.Q2M0E0"/>
<accession>A0A6I8UCY3</accession>
<dbReference type="PRINTS" id="PR00160">
    <property type="entry name" value="GLUTAREDOXIN"/>
</dbReference>
<evidence type="ECO:0000256" key="2">
    <source>
        <dbReference type="ARBA" id="ARBA00023206"/>
    </source>
</evidence>
<evidence type="ECO:0000313" key="9">
    <source>
        <dbReference type="RefSeq" id="XP_001353483.3"/>
    </source>
</evidence>
<dbReference type="PROSITE" id="PS51354">
    <property type="entry name" value="GLUTAREDOXIN_2"/>
    <property type="match status" value="1"/>
</dbReference>
<comment type="subunit">
    <text evidence="5">Monomer; active form. Homodimer; inactive form. The homodimer is probably linked by 1 2Fe-2S cluster.</text>
</comment>
<dbReference type="Gene3D" id="3.40.30.10">
    <property type="entry name" value="Glutaredoxin"/>
    <property type="match status" value="1"/>
</dbReference>
<dbReference type="InterPro" id="IPR002109">
    <property type="entry name" value="Glutaredoxin"/>
</dbReference>
<dbReference type="Bgee" id="FBgn0079902">
    <property type="expression patterns" value="Expressed in insect adult head and 2 other cell types or tissues"/>
</dbReference>
<dbReference type="GO" id="GO:0005737">
    <property type="term" value="C:cytoplasm"/>
    <property type="evidence" value="ECO:0007669"/>
    <property type="project" value="TreeGrafter"/>
</dbReference>
<dbReference type="SUPFAM" id="SSF52833">
    <property type="entry name" value="Thioredoxin-like"/>
    <property type="match status" value="1"/>
</dbReference>
<organism evidence="8 9">
    <name type="scientific">Drosophila pseudoobscura pseudoobscura</name>
    <name type="common">Fruit fly</name>
    <dbReference type="NCBI Taxonomy" id="46245"/>
    <lineage>
        <taxon>Eukaryota</taxon>
        <taxon>Metazoa</taxon>
        <taxon>Ecdysozoa</taxon>
        <taxon>Arthropoda</taxon>
        <taxon>Hexapoda</taxon>
        <taxon>Insecta</taxon>
        <taxon>Pterygota</taxon>
        <taxon>Neoptera</taxon>
        <taxon>Endopterygota</taxon>
        <taxon>Diptera</taxon>
        <taxon>Brachycera</taxon>
        <taxon>Muscomorpha</taxon>
        <taxon>Ephydroidea</taxon>
        <taxon>Drosophilidae</taxon>
        <taxon>Drosophila</taxon>
        <taxon>Sophophora</taxon>
    </lineage>
</organism>
<dbReference type="PANTHER" id="PTHR45694:SF5">
    <property type="entry name" value="GLUTAREDOXIN 2"/>
    <property type="match status" value="1"/>
</dbReference>
<dbReference type="InterPro" id="IPR014025">
    <property type="entry name" value="Glutaredoxin_subgr"/>
</dbReference>
<dbReference type="NCBIfam" id="TIGR02180">
    <property type="entry name" value="GRX_euk"/>
    <property type="match status" value="1"/>
</dbReference>
<evidence type="ECO:0000256" key="6">
    <source>
        <dbReference type="ARBA" id="ARBA00039819"/>
    </source>
</evidence>
<dbReference type="PANTHER" id="PTHR45694">
    <property type="entry name" value="GLUTAREDOXIN 2"/>
    <property type="match status" value="1"/>
</dbReference>
<dbReference type="FunCoup" id="Q2M0E0">
    <property type="interactions" value="769"/>
</dbReference>
<dbReference type="InterPro" id="IPR036249">
    <property type="entry name" value="Thioredoxin-like_sf"/>
</dbReference>
<evidence type="ECO:0000256" key="3">
    <source>
        <dbReference type="ARBA" id="ARBA00023284"/>
    </source>
</evidence>
<dbReference type="GO" id="GO:0015038">
    <property type="term" value="F:glutathione disulfide oxidoreductase activity"/>
    <property type="evidence" value="ECO:0007669"/>
    <property type="project" value="TreeGrafter"/>
</dbReference>